<reference evidence="2" key="1">
    <citation type="journal article" date="2019" name="Int. J. Syst. Evol. Microbiol.">
        <title>The Global Catalogue of Microorganisms (GCM) 10K type strain sequencing project: providing services to taxonomists for standard genome sequencing and annotation.</title>
        <authorList>
            <consortium name="The Broad Institute Genomics Platform"/>
            <consortium name="The Broad Institute Genome Sequencing Center for Infectious Disease"/>
            <person name="Wu L."/>
            <person name="Ma J."/>
        </authorList>
    </citation>
    <scope>NUCLEOTIDE SEQUENCE [LARGE SCALE GENOMIC DNA]</scope>
    <source>
        <strain evidence="2">NBRC 15640</strain>
    </source>
</reference>
<organism evidence="1 2">
    <name type="scientific">Vibrio penaeicida</name>
    <dbReference type="NCBI Taxonomy" id="104609"/>
    <lineage>
        <taxon>Bacteria</taxon>
        <taxon>Pseudomonadati</taxon>
        <taxon>Pseudomonadota</taxon>
        <taxon>Gammaproteobacteria</taxon>
        <taxon>Vibrionales</taxon>
        <taxon>Vibrionaceae</taxon>
        <taxon>Vibrio</taxon>
    </lineage>
</organism>
<gene>
    <name evidence="1" type="ORF">GCM10007932_28240</name>
</gene>
<protein>
    <recommendedName>
        <fullName evidence="3">DUF4404 family protein</fullName>
    </recommendedName>
</protein>
<dbReference type="AlphaFoldDB" id="A0AAV5NSE5"/>
<evidence type="ECO:0008006" key="3">
    <source>
        <dbReference type="Google" id="ProtNLM"/>
    </source>
</evidence>
<sequence>MQESINSVIDTVTSQLDDSPMKDLLSSALKSCADERMSELEMLLMAKKQGQLSEDEFQLELDRERLLVEAEMLTWQIAAKADVQKVVNKTFHALAQTIL</sequence>
<keyword evidence="2" id="KW-1185">Reference proteome</keyword>
<evidence type="ECO:0000313" key="1">
    <source>
        <dbReference type="EMBL" id="GLQ73464.1"/>
    </source>
</evidence>
<name>A0AAV5NSE5_9VIBR</name>
<dbReference type="RefSeq" id="WP_126606343.1">
    <property type="nucleotide sequence ID" value="NZ_AP025144.1"/>
</dbReference>
<comment type="caution">
    <text evidence="1">The sequence shown here is derived from an EMBL/GenBank/DDBJ whole genome shotgun (WGS) entry which is preliminary data.</text>
</comment>
<accession>A0AAV5NSE5</accession>
<dbReference type="EMBL" id="BSNX01000030">
    <property type="protein sequence ID" value="GLQ73464.1"/>
    <property type="molecule type" value="Genomic_DNA"/>
</dbReference>
<proteinExistence type="predicted"/>
<evidence type="ECO:0000313" key="2">
    <source>
        <dbReference type="Proteomes" id="UP001156690"/>
    </source>
</evidence>
<dbReference type="Proteomes" id="UP001156690">
    <property type="component" value="Unassembled WGS sequence"/>
</dbReference>